<keyword evidence="2 4" id="KW-0442">Lipid degradation</keyword>
<evidence type="ECO:0000256" key="1">
    <source>
        <dbReference type="ARBA" id="ARBA00022801"/>
    </source>
</evidence>
<dbReference type="GO" id="GO:0047499">
    <property type="term" value="F:calcium-independent phospholipase A2 activity"/>
    <property type="evidence" value="ECO:0007669"/>
    <property type="project" value="TreeGrafter"/>
</dbReference>
<dbReference type="Gene3D" id="3.40.1090.10">
    <property type="entry name" value="Cytosolic phospholipase A2 catalytic domain"/>
    <property type="match status" value="1"/>
</dbReference>
<sequence length="554" mass="63283">MPSNPDSDPVPEIQRSGTKLSALSGSSQSSQSVDDEVAWSHREIDDHRWSTIDSNESLHRSGVSPLHDSRKLLYLSNKMVDQEACWERQVVLSLDGGGMRGLSELLILNAIMEEVARIEQDFEGAQAKSSSDIPWRKHRSDEESIAESEVTPSVDNFLPCHYFDYICGTSLGGVIAVLLGRLRCSVGEAICYYRVMWDEMAKALPHIDRVIPRSTSKKDCSTGLGRALDDILCRQQKIRAVRSEKGSPDEITRFQSSERLCKTLVLAVKYDNIKHIRRPYLFRSYPFSPSAKTSTLNRNIRERGDEVLTKDVCLATSASPNHFRGHRIGATKFRDGSIWMANPSMELYREVDSIYAETENPLYCFVSIGSGKQRKGIAERTLRQFSPGGVLRRKSAYEREQELVDQVLTKRNDSGQNFYYFRLEGPGDLPNVRPSTWKSNSQQKIVQRITSCTENYFRTKSIKREIEEIASKLVQYRRLRAKTSAWSTYVDMPITETSRHTCKRCNSCNDADRDMFIDHVRRKHPKEVRNSRCLDDYRGLLQESQIPTIVTVRE</sequence>
<evidence type="ECO:0000256" key="5">
    <source>
        <dbReference type="SAM" id="MobiDB-lite"/>
    </source>
</evidence>
<dbReference type="Pfam" id="PF01734">
    <property type="entry name" value="Patatin"/>
    <property type="match status" value="1"/>
</dbReference>
<dbReference type="AlphaFoldDB" id="A0A9P4TQG6"/>
<evidence type="ECO:0000256" key="2">
    <source>
        <dbReference type="ARBA" id="ARBA00022963"/>
    </source>
</evidence>
<keyword evidence="3 4" id="KW-0443">Lipid metabolism</keyword>
<keyword evidence="8" id="KW-1185">Reference proteome</keyword>
<feature type="active site" description="Proton acceptor" evidence="4">
    <location>
        <position position="335"/>
    </location>
</feature>
<dbReference type="OrthoDB" id="3784000at2759"/>
<dbReference type="InterPro" id="IPR016035">
    <property type="entry name" value="Acyl_Trfase/lysoPLipase"/>
</dbReference>
<gene>
    <name evidence="7" type="ORF">CC78DRAFT_574510</name>
</gene>
<feature type="region of interest" description="Disordered" evidence="5">
    <location>
        <begin position="1"/>
        <end position="37"/>
    </location>
</feature>
<feature type="domain" description="PNPLA" evidence="6">
    <location>
        <begin position="92"/>
        <end position="348"/>
    </location>
</feature>
<comment type="caution">
    <text evidence="7">The sequence shown here is derived from an EMBL/GenBank/DDBJ whole genome shotgun (WGS) entry which is preliminary data.</text>
</comment>
<dbReference type="GO" id="GO:0016042">
    <property type="term" value="P:lipid catabolic process"/>
    <property type="evidence" value="ECO:0007669"/>
    <property type="project" value="UniProtKB-UniRule"/>
</dbReference>
<accession>A0A9P4TQG6</accession>
<dbReference type="GO" id="GO:0016020">
    <property type="term" value="C:membrane"/>
    <property type="evidence" value="ECO:0007669"/>
    <property type="project" value="TreeGrafter"/>
</dbReference>
<evidence type="ECO:0000256" key="3">
    <source>
        <dbReference type="ARBA" id="ARBA00023098"/>
    </source>
</evidence>
<comment type="caution">
    <text evidence="4">Lacks conserved residue(s) required for the propagation of feature annotation.</text>
</comment>
<dbReference type="EMBL" id="ML986581">
    <property type="protein sequence ID" value="KAF2269648.1"/>
    <property type="molecule type" value="Genomic_DNA"/>
</dbReference>
<evidence type="ECO:0000313" key="7">
    <source>
        <dbReference type="EMBL" id="KAF2269648.1"/>
    </source>
</evidence>
<organism evidence="7 8">
    <name type="scientific">Lojkania enalia</name>
    <dbReference type="NCBI Taxonomy" id="147567"/>
    <lineage>
        <taxon>Eukaryota</taxon>
        <taxon>Fungi</taxon>
        <taxon>Dikarya</taxon>
        <taxon>Ascomycota</taxon>
        <taxon>Pezizomycotina</taxon>
        <taxon>Dothideomycetes</taxon>
        <taxon>Pleosporomycetidae</taxon>
        <taxon>Pleosporales</taxon>
        <taxon>Pleosporales incertae sedis</taxon>
        <taxon>Lojkania</taxon>
    </lineage>
</organism>
<name>A0A9P4TQG6_9PLEO</name>
<evidence type="ECO:0000259" key="6">
    <source>
        <dbReference type="PROSITE" id="PS51635"/>
    </source>
</evidence>
<dbReference type="PANTHER" id="PTHR24185">
    <property type="entry name" value="CALCIUM-INDEPENDENT PHOSPHOLIPASE A2-GAMMA"/>
    <property type="match status" value="1"/>
</dbReference>
<dbReference type="PANTHER" id="PTHR24185:SF1">
    <property type="entry name" value="CALCIUM-INDEPENDENT PHOSPHOLIPASE A2-GAMMA"/>
    <property type="match status" value="1"/>
</dbReference>
<reference evidence="8" key="1">
    <citation type="journal article" date="2020" name="Stud. Mycol.">
        <title>101 Dothideomycetes genomes: A test case for predicting lifestyles and emergence of pathogens.</title>
        <authorList>
            <person name="Haridas S."/>
            <person name="Albert R."/>
            <person name="Binder M."/>
            <person name="Bloem J."/>
            <person name="LaButti K."/>
            <person name="Salamov A."/>
            <person name="Andreopoulos B."/>
            <person name="Baker S."/>
            <person name="Barry K."/>
            <person name="Bills G."/>
            <person name="Bluhm B."/>
            <person name="Cannon C."/>
            <person name="Castanera R."/>
            <person name="Culley D."/>
            <person name="Daum C."/>
            <person name="Ezra D."/>
            <person name="Gonzalez J."/>
            <person name="Henrissat B."/>
            <person name="Kuo A."/>
            <person name="Liang C."/>
            <person name="Lipzen A."/>
            <person name="Lutzoni F."/>
            <person name="Magnuson J."/>
            <person name="Mondo S."/>
            <person name="Nolan M."/>
            <person name="Ohm R."/>
            <person name="Pangilinan J."/>
            <person name="Park H.-J."/>
            <person name="Ramirez L."/>
            <person name="Alfaro M."/>
            <person name="Sun H."/>
            <person name="Tritt A."/>
            <person name="Yoshinaga Y."/>
            <person name="Zwiers L.-H."/>
            <person name="Turgeon B."/>
            <person name="Goodwin S."/>
            <person name="Spatafora J."/>
            <person name="Crous P."/>
            <person name="Grigoriev I."/>
        </authorList>
    </citation>
    <scope>NUCLEOTIDE SEQUENCE [LARGE SCALE GENOMIC DNA]</scope>
    <source>
        <strain evidence="8">CBS 304.66</strain>
    </source>
</reference>
<feature type="active site" description="Nucleophile" evidence="4">
    <location>
        <position position="170"/>
    </location>
</feature>
<keyword evidence="1 4" id="KW-0378">Hydrolase</keyword>
<dbReference type="Proteomes" id="UP000800093">
    <property type="component" value="Unassembled WGS sequence"/>
</dbReference>
<feature type="short sequence motif" description="GXSXG" evidence="4">
    <location>
        <begin position="168"/>
        <end position="172"/>
    </location>
</feature>
<feature type="compositionally biased region" description="Low complexity" evidence="5">
    <location>
        <begin position="20"/>
        <end position="32"/>
    </location>
</feature>
<dbReference type="SUPFAM" id="SSF52151">
    <property type="entry name" value="FabD/lysophospholipase-like"/>
    <property type="match status" value="1"/>
</dbReference>
<protein>
    <submittedName>
        <fullName evidence="7">FabD/lysophospholipase-like protein</fullName>
    </submittedName>
</protein>
<dbReference type="GO" id="GO:0019369">
    <property type="term" value="P:arachidonate metabolic process"/>
    <property type="evidence" value="ECO:0007669"/>
    <property type="project" value="TreeGrafter"/>
</dbReference>
<proteinExistence type="predicted"/>
<dbReference type="PROSITE" id="PS51635">
    <property type="entry name" value="PNPLA"/>
    <property type="match status" value="1"/>
</dbReference>
<dbReference type="InterPro" id="IPR002641">
    <property type="entry name" value="PNPLA_dom"/>
</dbReference>
<feature type="short sequence motif" description="GXGXXG" evidence="4">
    <location>
        <begin position="96"/>
        <end position="101"/>
    </location>
</feature>
<evidence type="ECO:0000256" key="4">
    <source>
        <dbReference type="PROSITE-ProRule" id="PRU01161"/>
    </source>
</evidence>
<dbReference type="GO" id="GO:0046486">
    <property type="term" value="P:glycerolipid metabolic process"/>
    <property type="evidence" value="ECO:0007669"/>
    <property type="project" value="UniProtKB-ARBA"/>
</dbReference>
<evidence type="ECO:0000313" key="8">
    <source>
        <dbReference type="Proteomes" id="UP000800093"/>
    </source>
</evidence>